<gene>
    <name evidence="1" type="primary">atpF</name>
    <name evidence="1" type="ORF">CS063_13555</name>
</gene>
<proteinExistence type="predicted"/>
<dbReference type="Proteomes" id="UP000224460">
    <property type="component" value="Unassembled WGS sequence"/>
</dbReference>
<name>A0AC61DAB8_9FIRM</name>
<comment type="caution">
    <text evidence="1">The sequence shown here is derived from an EMBL/GenBank/DDBJ whole genome shotgun (WGS) entry which is preliminary data.</text>
</comment>
<organism evidence="1 2">
    <name type="scientific">Sporanaerobium hydrogeniformans</name>
    <dbReference type="NCBI Taxonomy" id="3072179"/>
    <lineage>
        <taxon>Bacteria</taxon>
        <taxon>Bacillati</taxon>
        <taxon>Bacillota</taxon>
        <taxon>Clostridia</taxon>
        <taxon>Lachnospirales</taxon>
        <taxon>Lachnospiraceae</taxon>
        <taxon>Sporanaerobium</taxon>
    </lineage>
</organism>
<keyword evidence="2" id="KW-1185">Reference proteome</keyword>
<evidence type="ECO:0000313" key="1">
    <source>
        <dbReference type="EMBL" id="PHV69860.1"/>
    </source>
</evidence>
<sequence>MNTSFITVLSAATEPGRIIGFDVQLLFDLAEQWFATMVIVFILYKLLFKPATDFLDKRKVGIAKNIDDANKSKVEAIELKKNYESKLAKIEDEANQILKDTRAKALLREEQIIKEAKEEAENIKRKALDDIKLEQERIKDELKKEMIEVSTIMASKFVSASIDETKQNEMIDDIIKEMGDVQWLS</sequence>
<accession>A0AC61DAB8</accession>
<dbReference type="EMBL" id="PEDL01000017">
    <property type="protein sequence ID" value="PHV69860.1"/>
    <property type="molecule type" value="Genomic_DNA"/>
</dbReference>
<evidence type="ECO:0000313" key="2">
    <source>
        <dbReference type="Proteomes" id="UP000224460"/>
    </source>
</evidence>
<reference evidence="1" key="1">
    <citation type="submission" date="2017-10" db="EMBL/GenBank/DDBJ databases">
        <title>Genome sequence of cellulolytic Lachnospiraceae bacterium XHS1971 isolated from hotspring sediment.</title>
        <authorList>
            <person name="Vasudevan G."/>
            <person name="Joshi A.J."/>
            <person name="Hivarkar S."/>
            <person name="Lanjekar V.B."/>
            <person name="Dhakephalkar P.K."/>
            <person name="Dagar S."/>
        </authorList>
    </citation>
    <scope>NUCLEOTIDE SEQUENCE</scope>
    <source>
        <strain evidence="1">XHS1971</strain>
    </source>
</reference>
<protein>
    <submittedName>
        <fullName evidence="1">ATP synthase F0 subunit B</fullName>
    </submittedName>
</protein>